<comment type="catalytic activity">
    <reaction evidence="3">
        <text>di-trans,octa-cis-undecaprenyl diphosphate + H2O = di-trans,octa-cis-undecaprenyl phosphate + phosphate + H(+)</text>
        <dbReference type="Rhea" id="RHEA:28094"/>
        <dbReference type="ChEBI" id="CHEBI:15377"/>
        <dbReference type="ChEBI" id="CHEBI:15378"/>
        <dbReference type="ChEBI" id="CHEBI:43474"/>
        <dbReference type="ChEBI" id="CHEBI:58405"/>
        <dbReference type="ChEBI" id="CHEBI:60392"/>
        <dbReference type="EC" id="3.6.1.27"/>
    </reaction>
</comment>
<keyword evidence="4" id="KW-0472">Membrane</keyword>
<keyword evidence="6" id="KW-0378">Hydrolase</keyword>
<keyword evidence="4" id="KW-1133">Transmembrane helix</keyword>
<dbReference type="GO" id="GO:0050380">
    <property type="term" value="F:undecaprenyl-diphosphatase activity"/>
    <property type="evidence" value="ECO:0007669"/>
    <property type="project" value="UniProtKB-EC"/>
</dbReference>
<comment type="caution">
    <text evidence="6">The sequence shown here is derived from an EMBL/GenBank/DDBJ whole genome shotgun (WGS) entry which is preliminary data.</text>
</comment>
<dbReference type="Pfam" id="PF01569">
    <property type="entry name" value="PAP2"/>
    <property type="match status" value="1"/>
</dbReference>
<feature type="transmembrane region" description="Helical" evidence="4">
    <location>
        <begin position="36"/>
        <end position="55"/>
    </location>
</feature>
<dbReference type="Gene3D" id="1.20.144.10">
    <property type="entry name" value="Phosphatidic acid phosphatase type 2/haloperoxidase"/>
    <property type="match status" value="2"/>
</dbReference>
<dbReference type="RefSeq" id="WP_310069496.1">
    <property type="nucleotide sequence ID" value="NZ_JAVDVX010000002.1"/>
</dbReference>
<dbReference type="InterPro" id="IPR000326">
    <property type="entry name" value="PAP2/HPO"/>
</dbReference>
<feature type="transmembrane region" description="Helical" evidence="4">
    <location>
        <begin position="224"/>
        <end position="242"/>
    </location>
</feature>
<keyword evidence="4" id="KW-0812">Transmembrane</keyword>
<accession>A0ABU1UV56</accession>
<protein>
    <recommendedName>
        <fullName evidence="1">undecaprenyl-diphosphate phosphatase</fullName>
        <ecNumber evidence="1">3.6.1.27</ecNumber>
    </recommendedName>
    <alternativeName>
        <fullName evidence="2">Undecaprenyl pyrophosphate phosphatase</fullName>
    </alternativeName>
</protein>
<organism evidence="6 7">
    <name type="scientific">Cellvibrio fibrivorans</name>
    <dbReference type="NCBI Taxonomy" id="126350"/>
    <lineage>
        <taxon>Bacteria</taxon>
        <taxon>Pseudomonadati</taxon>
        <taxon>Pseudomonadota</taxon>
        <taxon>Gammaproteobacteria</taxon>
        <taxon>Cellvibrionales</taxon>
        <taxon>Cellvibrionaceae</taxon>
        <taxon>Cellvibrio</taxon>
    </lineage>
</organism>
<proteinExistence type="predicted"/>
<evidence type="ECO:0000313" key="6">
    <source>
        <dbReference type="EMBL" id="MDR7089002.1"/>
    </source>
</evidence>
<dbReference type="SMART" id="SM00014">
    <property type="entry name" value="acidPPc"/>
    <property type="match status" value="1"/>
</dbReference>
<evidence type="ECO:0000256" key="2">
    <source>
        <dbReference type="ARBA" id="ARBA00032707"/>
    </source>
</evidence>
<dbReference type="SUPFAM" id="SSF48317">
    <property type="entry name" value="Acid phosphatase/Vanadium-dependent haloperoxidase"/>
    <property type="match status" value="1"/>
</dbReference>
<dbReference type="PANTHER" id="PTHR14969:SF13">
    <property type="entry name" value="AT30094P"/>
    <property type="match status" value="1"/>
</dbReference>
<evidence type="ECO:0000256" key="3">
    <source>
        <dbReference type="ARBA" id="ARBA00047594"/>
    </source>
</evidence>
<feature type="transmembrane region" description="Helical" evidence="4">
    <location>
        <begin position="163"/>
        <end position="185"/>
    </location>
</feature>
<name>A0ABU1UV56_9GAMM</name>
<evidence type="ECO:0000259" key="5">
    <source>
        <dbReference type="SMART" id="SM00014"/>
    </source>
</evidence>
<feature type="transmembrane region" description="Helical" evidence="4">
    <location>
        <begin position="126"/>
        <end position="143"/>
    </location>
</feature>
<evidence type="ECO:0000256" key="4">
    <source>
        <dbReference type="SAM" id="Phobius"/>
    </source>
</evidence>
<dbReference type="EC" id="3.6.1.27" evidence="1"/>
<sequence>MDKHHRQPQLDKKFLGVISHQNPLIKFMLWIGNREFAVLIALFFVLVSLWGFVALTEIALENHPHEFDRALLLSMRNAADVSDPIGPGWAEEIGRDFTALGGNAVLILLTIAVIGYLLLDRKPRMILVVLIATLGALGANNLLKKAIDRDRPDLVPHGSHVYTASFPSGHSMLAASTYLTLGALLAQLQRRKIIKAYILMICITITLLVGTSRVYLGVHWPTDVLAGWAAGAGWAVCCWLLARWLQANDGQINTANIDHTGI</sequence>
<dbReference type="InterPro" id="IPR036938">
    <property type="entry name" value="PAP2/HPO_sf"/>
</dbReference>
<evidence type="ECO:0000256" key="1">
    <source>
        <dbReference type="ARBA" id="ARBA00012374"/>
    </source>
</evidence>
<dbReference type="CDD" id="cd03392">
    <property type="entry name" value="PAP2_like_2"/>
    <property type="match status" value="1"/>
</dbReference>
<keyword evidence="7" id="KW-1185">Reference proteome</keyword>
<feature type="transmembrane region" description="Helical" evidence="4">
    <location>
        <begin position="97"/>
        <end position="119"/>
    </location>
</feature>
<feature type="transmembrane region" description="Helical" evidence="4">
    <location>
        <begin position="197"/>
        <end position="218"/>
    </location>
</feature>
<dbReference type="Proteomes" id="UP001253595">
    <property type="component" value="Unassembled WGS sequence"/>
</dbReference>
<feature type="domain" description="Phosphatidic acid phosphatase type 2/haloperoxidase" evidence="5">
    <location>
        <begin position="125"/>
        <end position="239"/>
    </location>
</feature>
<dbReference type="PANTHER" id="PTHR14969">
    <property type="entry name" value="SPHINGOSINE-1-PHOSPHATE PHOSPHOHYDROLASE"/>
    <property type="match status" value="1"/>
</dbReference>
<dbReference type="EMBL" id="JAVDVX010000002">
    <property type="protein sequence ID" value="MDR7089002.1"/>
    <property type="molecule type" value="Genomic_DNA"/>
</dbReference>
<gene>
    <name evidence="6" type="ORF">J2X05_001008</name>
</gene>
<reference evidence="6 7" key="1">
    <citation type="submission" date="2023-07" db="EMBL/GenBank/DDBJ databases">
        <title>Sorghum-associated microbial communities from plants grown in Nebraska, USA.</title>
        <authorList>
            <person name="Schachtman D."/>
        </authorList>
    </citation>
    <scope>NUCLEOTIDE SEQUENCE [LARGE SCALE GENOMIC DNA]</scope>
    <source>
        <strain evidence="6 7">BE190</strain>
    </source>
</reference>
<evidence type="ECO:0000313" key="7">
    <source>
        <dbReference type="Proteomes" id="UP001253595"/>
    </source>
</evidence>